<dbReference type="EMBL" id="GDJX01024316">
    <property type="protein sequence ID" value="JAT43620.1"/>
    <property type="molecule type" value="Transcribed_RNA"/>
</dbReference>
<gene>
    <name evidence="2" type="ORF">g.61396</name>
</gene>
<protein>
    <submittedName>
        <fullName evidence="2">Uncharacterized protein</fullName>
    </submittedName>
</protein>
<feature type="region of interest" description="Disordered" evidence="1">
    <location>
        <begin position="157"/>
        <end position="309"/>
    </location>
</feature>
<feature type="compositionally biased region" description="Low complexity" evidence="1">
    <location>
        <begin position="331"/>
        <end position="357"/>
    </location>
</feature>
<feature type="compositionally biased region" description="Basic residues" evidence="1">
    <location>
        <begin position="485"/>
        <end position="494"/>
    </location>
</feature>
<feature type="compositionally biased region" description="Low complexity" evidence="1">
    <location>
        <begin position="157"/>
        <end position="166"/>
    </location>
</feature>
<organism evidence="2">
    <name type="scientific">Anthurium amnicola</name>
    <dbReference type="NCBI Taxonomy" id="1678845"/>
    <lineage>
        <taxon>Eukaryota</taxon>
        <taxon>Viridiplantae</taxon>
        <taxon>Streptophyta</taxon>
        <taxon>Embryophyta</taxon>
        <taxon>Tracheophyta</taxon>
        <taxon>Spermatophyta</taxon>
        <taxon>Magnoliopsida</taxon>
        <taxon>Liliopsida</taxon>
        <taxon>Araceae</taxon>
        <taxon>Pothoideae</taxon>
        <taxon>Potheae</taxon>
        <taxon>Anthurium</taxon>
    </lineage>
</organism>
<reference evidence="2" key="1">
    <citation type="submission" date="2015-07" db="EMBL/GenBank/DDBJ databases">
        <title>Transcriptome Assembly of Anthurium amnicola.</title>
        <authorList>
            <person name="Suzuki J."/>
        </authorList>
    </citation>
    <scope>NUCLEOTIDE SEQUENCE</scope>
</reference>
<feature type="compositionally biased region" description="Basic and acidic residues" evidence="1">
    <location>
        <begin position="387"/>
        <end position="409"/>
    </location>
</feature>
<name>A0A1D1XMM2_9ARAE</name>
<feature type="compositionally biased region" description="Basic residues" evidence="1">
    <location>
        <begin position="171"/>
        <end position="208"/>
    </location>
</feature>
<evidence type="ECO:0000256" key="1">
    <source>
        <dbReference type="SAM" id="MobiDB-lite"/>
    </source>
</evidence>
<feature type="compositionally biased region" description="Basic and acidic residues" evidence="1">
    <location>
        <begin position="51"/>
        <end position="61"/>
    </location>
</feature>
<feature type="region of interest" description="Disordered" evidence="1">
    <location>
        <begin position="324"/>
        <end position="515"/>
    </location>
</feature>
<dbReference type="AlphaFoldDB" id="A0A1D1XMM2"/>
<sequence>MAAMRARPTGAPQQVRQVLVLVLLVRRRRGPRPPRHQGGGRPRLGPVPQHPAREAHLERPRESYNTTSRCCIWILNTKKPNQSCSRHDEQLLVPGEGERVQASQGRDRARVRAPDSAGQPDGRVDGATELRGAACPQEERLHPIHEHVRQGVLHVGGAQAQHQGLGLDRRPRPRLRLHRLPQGPPRRRRQHPHQRRLRLHRGLRRHPLRQGQVHAGDLPRRRSHHHRLHLRRLQPRRQQPRPPRHHHRVPPHPTSTIRAPPRPRPPREDPVQAPLQGLSLPRRPPLPLRPPLQGQGAGPSRREAHLPVRHRRRQALHACLHPVERRGRGGSLRLGRQGLLQGRPPQVPPWRAHVAAPRRPPPRRLPRREGPPRPHRVPRPWHLPGGRRAEAAGEEAGHDRWGNRDHTHLPGDAGGAQGPGGQDGDARGVRQPEREGHPAAGGAGRVGEGASWPGEGVVRGERGQGGGVAVQCWARDGGDPEAARPRRGGRRAGARLRAAPHVAVRRGAQPGEDGL</sequence>
<feature type="region of interest" description="Disordered" evidence="1">
    <location>
        <begin position="29"/>
        <end position="61"/>
    </location>
</feature>
<feature type="compositionally biased region" description="Gly residues" evidence="1">
    <location>
        <begin position="412"/>
        <end position="423"/>
    </location>
</feature>
<feature type="compositionally biased region" description="Basic and acidic residues" evidence="1">
    <location>
        <begin position="424"/>
        <end position="437"/>
    </location>
</feature>
<evidence type="ECO:0000313" key="2">
    <source>
        <dbReference type="EMBL" id="JAT43620.1"/>
    </source>
</evidence>
<feature type="compositionally biased region" description="Basic residues" evidence="1">
    <location>
        <begin position="221"/>
        <end position="250"/>
    </location>
</feature>
<accession>A0A1D1XMM2</accession>
<feature type="region of interest" description="Disordered" evidence="1">
    <location>
        <begin position="81"/>
        <end position="128"/>
    </location>
</feature>
<proteinExistence type="predicted"/>